<keyword evidence="2" id="KW-0732">Signal</keyword>
<feature type="compositionally biased region" description="Basic and acidic residues" evidence="1">
    <location>
        <begin position="140"/>
        <end position="155"/>
    </location>
</feature>
<accession>A0ABI7Z1X4</accession>
<reference evidence="3" key="3">
    <citation type="submission" date="2025-09" db="UniProtKB">
        <authorList>
            <consortium name="Ensembl"/>
        </authorList>
    </citation>
    <scope>IDENTIFICATION</scope>
    <source>
        <strain evidence="3">breed Abyssinian</strain>
    </source>
</reference>
<feature type="region of interest" description="Disordered" evidence="1">
    <location>
        <begin position="119"/>
        <end position="176"/>
    </location>
</feature>
<organism evidence="3 4">
    <name type="scientific">Felis catus</name>
    <name type="common">Cat</name>
    <name type="synonym">Felis silvestris catus</name>
    <dbReference type="NCBI Taxonomy" id="9685"/>
    <lineage>
        <taxon>Eukaryota</taxon>
        <taxon>Metazoa</taxon>
        <taxon>Chordata</taxon>
        <taxon>Craniata</taxon>
        <taxon>Vertebrata</taxon>
        <taxon>Euteleostomi</taxon>
        <taxon>Mammalia</taxon>
        <taxon>Eutheria</taxon>
        <taxon>Laurasiatheria</taxon>
        <taxon>Carnivora</taxon>
        <taxon>Feliformia</taxon>
        <taxon>Felidae</taxon>
        <taxon>Felinae</taxon>
        <taxon>Felis</taxon>
    </lineage>
</organism>
<protein>
    <submittedName>
        <fullName evidence="3">Uncharacterized protein</fullName>
    </submittedName>
</protein>
<dbReference type="Ensembl" id="ENSFCTT00005055856.1">
    <property type="protein sequence ID" value="ENSFCTP00005041157.1"/>
    <property type="gene ID" value="ENSFCTG00005019400.1"/>
</dbReference>
<evidence type="ECO:0000313" key="4">
    <source>
        <dbReference type="Proteomes" id="UP000823872"/>
    </source>
</evidence>
<reference evidence="3 4" key="1">
    <citation type="submission" date="2021-02" db="EMBL/GenBank/DDBJ databases">
        <title>Safari Cat Assemblies.</title>
        <authorList>
            <person name="Bredemeyer K.R."/>
            <person name="Murphy W.J."/>
        </authorList>
    </citation>
    <scope>NUCLEOTIDE SEQUENCE [LARGE SCALE GENOMIC DNA]</scope>
</reference>
<evidence type="ECO:0000313" key="3">
    <source>
        <dbReference type="Ensembl" id="ENSFCTP00005041157.1"/>
    </source>
</evidence>
<dbReference type="Proteomes" id="UP000823872">
    <property type="component" value="Chromosome B2"/>
</dbReference>
<feature type="chain" id="PRO_5046333283" evidence="2">
    <location>
        <begin position="22"/>
        <end position="242"/>
    </location>
</feature>
<name>A0ABI7Z1X4_FELCA</name>
<reference evidence="3" key="2">
    <citation type="submission" date="2025-08" db="UniProtKB">
        <authorList>
            <consortium name="Ensembl"/>
        </authorList>
    </citation>
    <scope>IDENTIFICATION</scope>
    <source>
        <strain evidence="3">breed Abyssinian</strain>
    </source>
</reference>
<evidence type="ECO:0000256" key="2">
    <source>
        <dbReference type="SAM" id="SignalP"/>
    </source>
</evidence>
<evidence type="ECO:0000256" key="1">
    <source>
        <dbReference type="SAM" id="MobiDB-lite"/>
    </source>
</evidence>
<proteinExistence type="predicted"/>
<keyword evidence="4" id="KW-1185">Reference proteome</keyword>
<feature type="signal peptide" evidence="2">
    <location>
        <begin position="1"/>
        <end position="21"/>
    </location>
</feature>
<sequence length="242" mass="26311">MNIRGGSTILAHVFSLTLALAQQPIPRLCCAPLELLCASLSPAPGWRACADRNFGNINLRLCPSLIAALMEDGNKPNDVRLPGRHVQPPVQSPKDFFSVILEKESLSAMRSLATVKPEPPEMLRRRPGSCGCASGHGMKNHGDPEHPGRRREGWRLYRTRPGTSGDDLDTKGEEGAGGDLEAARKYRAFGLPVCLAHLDGQSHVLLGSAWMEHWDTATAEAQGPTWSGHFTNCSGCNFPHFQ</sequence>